<keyword evidence="1 8" id="KW-0963">Cytoplasm</keyword>
<dbReference type="AlphaFoldDB" id="A0A399EWU5"/>
<evidence type="ECO:0000256" key="5">
    <source>
        <dbReference type="ARBA" id="ARBA00022777"/>
    </source>
</evidence>
<evidence type="ECO:0000313" key="11">
    <source>
        <dbReference type="Proteomes" id="UP000265341"/>
    </source>
</evidence>
<dbReference type="InterPro" id="IPR001048">
    <property type="entry name" value="Asp/Glu/Uridylate_kinase"/>
</dbReference>
<organism evidence="10 11">
    <name type="scientific">Calidithermus roseus</name>
    <dbReference type="NCBI Taxonomy" id="1644118"/>
    <lineage>
        <taxon>Bacteria</taxon>
        <taxon>Thermotogati</taxon>
        <taxon>Deinococcota</taxon>
        <taxon>Deinococci</taxon>
        <taxon>Thermales</taxon>
        <taxon>Thermaceae</taxon>
        <taxon>Calidithermus</taxon>
    </lineage>
</organism>
<name>A0A399EWU5_9DEIN</name>
<dbReference type="InterPro" id="IPR001057">
    <property type="entry name" value="Glu/AcGlu_kinase"/>
</dbReference>
<dbReference type="PRINTS" id="PR00474">
    <property type="entry name" value="GLU5KINASE"/>
</dbReference>
<gene>
    <name evidence="8 10" type="primary">lysZ</name>
    <name evidence="10" type="ORF">Mrose_01278</name>
</gene>
<dbReference type="NCBIfam" id="NF010659">
    <property type="entry name" value="PRK14058.1-1"/>
    <property type="match status" value="1"/>
</dbReference>
<dbReference type="PANTHER" id="PTHR23342">
    <property type="entry name" value="N-ACETYLGLUTAMATE SYNTHASE"/>
    <property type="match status" value="1"/>
</dbReference>
<dbReference type="Proteomes" id="UP000265341">
    <property type="component" value="Unassembled WGS sequence"/>
</dbReference>
<keyword evidence="5 8" id="KW-0418">Kinase</keyword>
<dbReference type="InterPro" id="IPR004662">
    <property type="entry name" value="AcgluKinase_fam"/>
</dbReference>
<comment type="similarity">
    <text evidence="8">Belongs to the acetylglutamate kinase family. LysZ subfamily.</text>
</comment>
<feature type="binding site" evidence="8">
    <location>
        <position position="168"/>
    </location>
    <ligand>
        <name>substrate</name>
    </ligand>
</feature>
<dbReference type="InterPro" id="IPR037529">
    <property type="entry name" value="LysZ"/>
</dbReference>
<proteinExistence type="inferred from homology"/>
<evidence type="ECO:0000256" key="8">
    <source>
        <dbReference type="HAMAP-Rule" id="MF_02082"/>
    </source>
</evidence>
<evidence type="ECO:0000256" key="4">
    <source>
        <dbReference type="ARBA" id="ARBA00022741"/>
    </source>
</evidence>
<comment type="caution">
    <text evidence="8">Lacks conserved residue(s) required for the propagation of feature annotation.</text>
</comment>
<comment type="function">
    <text evidence="8">Catalyzes the phosphorylation of LysW-gamma-alpha-aminoadipate.</text>
</comment>
<comment type="caution">
    <text evidence="10">The sequence shown here is derived from an EMBL/GenBank/DDBJ whole genome shotgun (WGS) entry which is preliminary data.</text>
</comment>
<keyword evidence="11" id="KW-1185">Reference proteome</keyword>
<dbReference type="EMBL" id="QWLA01000018">
    <property type="protein sequence ID" value="RIH87569.1"/>
    <property type="molecule type" value="Genomic_DNA"/>
</dbReference>
<evidence type="ECO:0000256" key="7">
    <source>
        <dbReference type="ARBA" id="ARBA00023154"/>
    </source>
</evidence>
<evidence type="ECO:0000256" key="2">
    <source>
        <dbReference type="ARBA" id="ARBA00022605"/>
    </source>
</evidence>
<evidence type="ECO:0000256" key="3">
    <source>
        <dbReference type="ARBA" id="ARBA00022679"/>
    </source>
</evidence>
<keyword evidence="4 8" id="KW-0547">Nucleotide-binding</keyword>
<evidence type="ECO:0000256" key="6">
    <source>
        <dbReference type="ARBA" id="ARBA00022840"/>
    </source>
</evidence>
<comment type="pathway">
    <text evidence="8">Amino-acid biosynthesis; L-lysine biosynthesis via AAA pathway; L-lysine from L-alpha-aminoadipate (Thermus route): step 2/5.</text>
</comment>
<dbReference type="PANTHER" id="PTHR23342:SF20">
    <property type="entry name" value="[LYSW]-AMINOADIPATE KINASE"/>
    <property type="match status" value="1"/>
</dbReference>
<dbReference type="HAMAP" id="MF_02082">
    <property type="entry name" value="LysZ"/>
    <property type="match status" value="1"/>
</dbReference>
<dbReference type="SUPFAM" id="SSF53633">
    <property type="entry name" value="Carbamate kinase-like"/>
    <property type="match status" value="1"/>
</dbReference>
<dbReference type="GO" id="GO:0005737">
    <property type="term" value="C:cytoplasm"/>
    <property type="evidence" value="ECO:0007669"/>
    <property type="project" value="UniProtKB-SubCell"/>
</dbReference>
<accession>A0A399EWU5</accession>
<dbReference type="GO" id="GO:0003991">
    <property type="term" value="F:acetylglutamate kinase activity"/>
    <property type="evidence" value="ECO:0007669"/>
    <property type="project" value="TreeGrafter"/>
</dbReference>
<dbReference type="EC" id="2.7.2.17" evidence="8"/>
<feature type="site" description="Transition state stabilizer" evidence="8">
    <location>
        <position position="5"/>
    </location>
</feature>
<dbReference type="OrthoDB" id="9803155at2"/>
<reference evidence="10 11" key="1">
    <citation type="submission" date="2018-08" db="EMBL/GenBank/DDBJ databases">
        <title>Meiothermus roseus NBRC 110900 genome sequencing project.</title>
        <authorList>
            <person name="Da Costa M.S."/>
            <person name="Albuquerque L."/>
            <person name="Raposo P."/>
            <person name="Froufe H.J.C."/>
            <person name="Barroso C.S."/>
            <person name="Egas C."/>
        </authorList>
    </citation>
    <scope>NUCLEOTIDE SEQUENCE [LARGE SCALE GENOMIC DNA]</scope>
    <source>
        <strain evidence="10 11">NBRC 110900</strain>
    </source>
</reference>
<dbReference type="GO" id="GO:0019878">
    <property type="term" value="P:lysine biosynthetic process via aminoadipic acid"/>
    <property type="evidence" value="ECO:0007669"/>
    <property type="project" value="UniProtKB-UniRule"/>
</dbReference>
<feature type="binding site" evidence="8">
    <location>
        <position position="64"/>
    </location>
    <ligand>
        <name>substrate</name>
    </ligand>
</feature>
<dbReference type="Pfam" id="PF00696">
    <property type="entry name" value="AA_kinase"/>
    <property type="match status" value="1"/>
</dbReference>
<dbReference type="UniPathway" id="UPA00033">
    <property type="reaction ID" value="UER00036"/>
</dbReference>
<keyword evidence="7 8" id="KW-0457">Lysine biosynthesis</keyword>
<comment type="catalytic activity">
    <reaction evidence="8">
        <text>[amino-group carrier protein]-C-terminal-N-(1,4-dicarboxybutan-1-yl)-L-glutamine + ATP = [amino-group carrier protein]-C-terminal-N-(1-carboxy-5-phosphooxy-5-oxopentan-1-yl)-L-glutamine + ADP</text>
        <dbReference type="Rhea" id="RHEA:41944"/>
        <dbReference type="Rhea" id="RHEA-COMP:9694"/>
        <dbReference type="Rhea" id="RHEA-COMP:9712"/>
        <dbReference type="ChEBI" id="CHEBI:30616"/>
        <dbReference type="ChEBI" id="CHEBI:78499"/>
        <dbReference type="ChEBI" id="CHEBI:78503"/>
        <dbReference type="ChEBI" id="CHEBI:456216"/>
        <dbReference type="EC" id="2.7.2.17"/>
    </reaction>
</comment>
<dbReference type="NCBIfam" id="TIGR00761">
    <property type="entry name" value="argB"/>
    <property type="match status" value="1"/>
</dbReference>
<keyword evidence="6 8" id="KW-0067">ATP-binding</keyword>
<dbReference type="RefSeq" id="WP_119276619.1">
    <property type="nucleotide sequence ID" value="NZ_QWLA01000018.1"/>
</dbReference>
<evidence type="ECO:0000313" key="10">
    <source>
        <dbReference type="EMBL" id="RIH87569.1"/>
    </source>
</evidence>
<feature type="domain" description="Aspartate/glutamate/uridylate kinase" evidence="9">
    <location>
        <begin position="1"/>
        <end position="248"/>
    </location>
</feature>
<comment type="subcellular location">
    <subcellularLocation>
        <location evidence="8">Cytoplasm</location>
    </subcellularLocation>
</comment>
<dbReference type="GO" id="GO:0006526">
    <property type="term" value="P:L-arginine biosynthetic process"/>
    <property type="evidence" value="ECO:0007669"/>
    <property type="project" value="TreeGrafter"/>
</dbReference>
<protein>
    <recommendedName>
        <fullName evidence="8">[LysW]-aminoadipate kinase</fullName>
        <ecNumber evidence="8">2.7.2.17</ecNumber>
    </recommendedName>
</protein>
<dbReference type="PIRSF" id="PIRSF000728">
    <property type="entry name" value="NAGK"/>
    <property type="match status" value="1"/>
</dbReference>
<keyword evidence="3 8" id="KW-0808">Transferase</keyword>
<dbReference type="GO" id="GO:0005524">
    <property type="term" value="F:ATP binding"/>
    <property type="evidence" value="ECO:0007669"/>
    <property type="project" value="UniProtKB-KW"/>
</dbReference>
<evidence type="ECO:0000259" key="9">
    <source>
        <dbReference type="Pfam" id="PF00696"/>
    </source>
</evidence>
<feature type="site" description="Transition state stabilizer" evidence="8">
    <location>
        <position position="231"/>
    </location>
</feature>
<dbReference type="Gene3D" id="3.40.1160.10">
    <property type="entry name" value="Acetylglutamate kinase-like"/>
    <property type="match status" value="1"/>
</dbReference>
<dbReference type="CDD" id="cd04251">
    <property type="entry name" value="AAK_NAGK-UC"/>
    <property type="match status" value="1"/>
</dbReference>
<dbReference type="InterPro" id="IPR036393">
    <property type="entry name" value="AceGlu_kinase-like_sf"/>
</dbReference>
<sequence length="269" mass="28425">MIVVKVGGSEGINYEAVAKDAAALWKAGQKLILVHGGSSETNKIAEALGHPPQFLTHPGGMTSRLTDRRTLEIFEMVYCGLVNKRIVELLQREGVNAVGLSGLDGRIFEGRRKEAVKYVEGGKIKIHRGDFTGSVERVNTALLTLLLEAGYLPVLTPPAVSYEGDAINTDGDTAASMLATSLKAEALLLLSNVPGLLANFPDESSLIREIPAAKVGDPAYMAVAQGRMKKKVLGAVEAVQGGVGRVIFGDARVEQPIQKALAGAGTVVR</sequence>
<evidence type="ECO:0000256" key="1">
    <source>
        <dbReference type="ARBA" id="ARBA00022490"/>
    </source>
</evidence>
<dbReference type="GO" id="GO:0043744">
    <property type="term" value="F:N2-acetyl-L-aminoadipate kinase activity"/>
    <property type="evidence" value="ECO:0007669"/>
    <property type="project" value="RHEA"/>
</dbReference>
<keyword evidence="2 8" id="KW-0028">Amino-acid biosynthesis</keyword>